<gene>
    <name evidence="5" type="ORF">SAMN05216257_104132</name>
</gene>
<dbReference type="PANTHER" id="PTHR43103">
    <property type="entry name" value="NUCLEOSIDE-DIPHOSPHATE-SUGAR EPIMERASE"/>
    <property type="match status" value="1"/>
</dbReference>
<evidence type="ECO:0000256" key="3">
    <source>
        <dbReference type="ARBA" id="ARBA00023027"/>
    </source>
</evidence>
<dbReference type="CDD" id="cd08946">
    <property type="entry name" value="SDR_e"/>
    <property type="match status" value="1"/>
</dbReference>
<reference evidence="6" key="1">
    <citation type="submission" date="2016-10" db="EMBL/GenBank/DDBJ databases">
        <authorList>
            <person name="Varghese N."/>
            <person name="Submissions S."/>
        </authorList>
    </citation>
    <scope>NUCLEOTIDE SEQUENCE [LARGE SCALE GENOMIC DNA]</scope>
    <source>
        <strain evidence="6">CGMCC 1.10789</strain>
    </source>
</reference>
<keyword evidence="6" id="KW-1185">Reference proteome</keyword>
<dbReference type="RefSeq" id="WP_092500358.1">
    <property type="nucleotide sequence ID" value="NZ_FNFV01000004.1"/>
</dbReference>
<dbReference type="PANTHER" id="PTHR43103:SF5">
    <property type="entry name" value="4-EPIMERASE, PUTATIVE (AFU_ORTHOLOGUE AFUA_7G00360)-RELATED"/>
    <property type="match status" value="1"/>
</dbReference>
<dbReference type="STRING" id="990712.SAMN05216257_104132"/>
<dbReference type="EMBL" id="FNFV01000004">
    <property type="protein sequence ID" value="SDK70551.1"/>
    <property type="molecule type" value="Genomic_DNA"/>
</dbReference>
<keyword evidence="2" id="KW-0560">Oxidoreductase</keyword>
<evidence type="ECO:0000313" key="5">
    <source>
        <dbReference type="EMBL" id="SDK70551.1"/>
    </source>
</evidence>
<proteinExistence type="inferred from homology"/>
<dbReference type="InterPro" id="IPR001509">
    <property type="entry name" value="Epimerase_deHydtase"/>
</dbReference>
<protein>
    <submittedName>
        <fullName evidence="5">Uronate dehydrogenase</fullName>
    </submittedName>
</protein>
<comment type="similarity">
    <text evidence="1">Belongs to the NAD(P)-dependent epimerase/dehydratase family.</text>
</comment>
<evidence type="ECO:0000256" key="2">
    <source>
        <dbReference type="ARBA" id="ARBA00023002"/>
    </source>
</evidence>
<dbReference type="SUPFAM" id="SSF51735">
    <property type="entry name" value="NAD(P)-binding Rossmann-fold domains"/>
    <property type="match status" value="1"/>
</dbReference>
<dbReference type="Gene3D" id="3.40.50.720">
    <property type="entry name" value="NAD(P)-binding Rossmann-like Domain"/>
    <property type="match status" value="1"/>
</dbReference>
<keyword evidence="3" id="KW-0520">NAD</keyword>
<dbReference type="AlphaFoldDB" id="A0A1G9E359"/>
<dbReference type="InterPro" id="IPR036291">
    <property type="entry name" value="NAD(P)-bd_dom_sf"/>
</dbReference>
<dbReference type="Proteomes" id="UP000199328">
    <property type="component" value="Unassembled WGS sequence"/>
</dbReference>
<dbReference type="GO" id="GO:0016491">
    <property type="term" value="F:oxidoreductase activity"/>
    <property type="evidence" value="ECO:0007669"/>
    <property type="project" value="UniProtKB-KW"/>
</dbReference>
<organism evidence="5 6">
    <name type="scientific">Meinhardsimonia xiamenensis</name>
    <dbReference type="NCBI Taxonomy" id="990712"/>
    <lineage>
        <taxon>Bacteria</taxon>
        <taxon>Pseudomonadati</taxon>
        <taxon>Pseudomonadota</taxon>
        <taxon>Alphaproteobacteria</taxon>
        <taxon>Rhodobacterales</taxon>
        <taxon>Paracoccaceae</taxon>
        <taxon>Meinhardsimonia</taxon>
    </lineage>
</organism>
<evidence type="ECO:0000256" key="1">
    <source>
        <dbReference type="ARBA" id="ARBA00007637"/>
    </source>
</evidence>
<dbReference type="Pfam" id="PF01370">
    <property type="entry name" value="Epimerase"/>
    <property type="match status" value="1"/>
</dbReference>
<dbReference type="OrthoDB" id="8770295at2"/>
<accession>A0A1G9E359</accession>
<evidence type="ECO:0000259" key="4">
    <source>
        <dbReference type="Pfam" id="PF01370"/>
    </source>
</evidence>
<feature type="domain" description="NAD-dependent epimerase/dehydratase" evidence="4">
    <location>
        <begin position="5"/>
        <end position="165"/>
    </location>
</feature>
<name>A0A1G9E359_9RHOB</name>
<evidence type="ECO:0000313" key="6">
    <source>
        <dbReference type="Proteomes" id="UP000199328"/>
    </source>
</evidence>
<sequence length="266" mass="29743">MERLLITGAAGGLGSMLRERMRGRARVVRLADIAPIPDPQPGEEIVQCDLADAAAVDAMVEGCDAILHMGGISTEQPWEPILQANIIGLFNLYEAARAHGQPRILFASSNHAIGFHPVTERLDADSPIRPDSLYGVSKCFGEALARMYFDKFGQETLILRIGSCFPEPKDYRMLSTWLSADDMVALIERMFEVPVLGCPIVYGASDNEAGWWDNSKTAWLGWRPRDSSEKWRARIIERDGPPRPDDPVHRYQGGMFCFEPVRRVKE</sequence>